<protein>
    <submittedName>
        <fullName evidence="1">Uncharacterized protein</fullName>
    </submittedName>
</protein>
<sequence length="340" mass="39762">MNLLPTYVAFPVRTRSKAKLREPEDPEPILWVSNPWTYPVKIKESSVTGRDWTGLLYPFWLFKMSVNVKASRTKRTLEIWLFCWRRFVKVKYLPLVSQFNNNRREQRRKSKYDRFNTNRREQRMLEQRRHWTYINVYAYFEKKEGYGGYGVILRNAPAKPLVASAKFSENGKSFFHQAFLGIKAGVKLAKRHKLSDFFYIQCNSATAPALVYDTRHCANNQGRETRSNKNICGSCKTAFSCYVSRDRLLVSLVMELGKEKMVGFYGSWGSNAAACFLAESEMNKRREVEKKEERIFPDDVKGMKPVDFPEELRSIIWKDASVLPHLKYARPPPVQEDSTM</sequence>
<dbReference type="Gramene" id="RZC59630">
    <property type="protein sequence ID" value="RZC59630"/>
    <property type="gene ID" value="C5167_006938"/>
</dbReference>
<accession>A0A4Y7JHW6</accession>
<dbReference type="EMBL" id="CM010718">
    <property type="protein sequence ID" value="RZC59630.1"/>
    <property type="molecule type" value="Genomic_DNA"/>
</dbReference>
<evidence type="ECO:0000313" key="1">
    <source>
        <dbReference type="EMBL" id="RZC59630.1"/>
    </source>
</evidence>
<gene>
    <name evidence="1" type="ORF">C5167_006938</name>
</gene>
<organism evidence="1 2">
    <name type="scientific">Papaver somniferum</name>
    <name type="common">Opium poppy</name>
    <dbReference type="NCBI Taxonomy" id="3469"/>
    <lineage>
        <taxon>Eukaryota</taxon>
        <taxon>Viridiplantae</taxon>
        <taxon>Streptophyta</taxon>
        <taxon>Embryophyta</taxon>
        <taxon>Tracheophyta</taxon>
        <taxon>Spermatophyta</taxon>
        <taxon>Magnoliopsida</taxon>
        <taxon>Ranunculales</taxon>
        <taxon>Papaveraceae</taxon>
        <taxon>Papaveroideae</taxon>
        <taxon>Papaver</taxon>
    </lineage>
</organism>
<reference evidence="1 2" key="1">
    <citation type="journal article" date="2018" name="Science">
        <title>The opium poppy genome and morphinan production.</title>
        <authorList>
            <person name="Guo L."/>
            <person name="Winzer T."/>
            <person name="Yang X."/>
            <person name="Li Y."/>
            <person name="Ning Z."/>
            <person name="He Z."/>
            <person name="Teodor R."/>
            <person name="Lu Y."/>
            <person name="Bowser T.A."/>
            <person name="Graham I.A."/>
            <person name="Ye K."/>
        </authorList>
    </citation>
    <scope>NUCLEOTIDE SEQUENCE [LARGE SCALE GENOMIC DNA]</scope>
    <source>
        <strain evidence="2">cv. HN1</strain>
        <tissue evidence="1">Leaves</tissue>
    </source>
</reference>
<keyword evidence="2" id="KW-1185">Reference proteome</keyword>
<evidence type="ECO:0000313" key="2">
    <source>
        <dbReference type="Proteomes" id="UP000316621"/>
    </source>
</evidence>
<proteinExistence type="predicted"/>
<dbReference type="Proteomes" id="UP000316621">
    <property type="component" value="Chromosome 4"/>
</dbReference>
<name>A0A4Y7JHW6_PAPSO</name>
<dbReference type="AlphaFoldDB" id="A0A4Y7JHW6"/>